<keyword evidence="6" id="KW-0472">Membrane</keyword>
<dbReference type="InterPro" id="IPR017871">
    <property type="entry name" value="ABC_transporter-like_CS"/>
</dbReference>
<evidence type="ECO:0000256" key="2">
    <source>
        <dbReference type="ARBA" id="ARBA00022448"/>
    </source>
</evidence>
<dbReference type="Pfam" id="PF00005">
    <property type="entry name" value="ABC_tran"/>
    <property type="match status" value="1"/>
</dbReference>
<evidence type="ECO:0000256" key="3">
    <source>
        <dbReference type="ARBA" id="ARBA00022475"/>
    </source>
</evidence>
<keyword evidence="2" id="KW-0813">Transport</keyword>
<dbReference type="Gene3D" id="3.40.50.300">
    <property type="entry name" value="P-loop containing nucleotide triphosphate hydrolases"/>
    <property type="match status" value="1"/>
</dbReference>
<evidence type="ECO:0000313" key="8">
    <source>
        <dbReference type="EMBL" id="MPM20518.1"/>
    </source>
</evidence>
<dbReference type="InterPro" id="IPR050388">
    <property type="entry name" value="ABC_Ni/Peptide_Import"/>
</dbReference>
<keyword evidence="5 8" id="KW-0067">ATP-binding</keyword>
<accession>A0A644XXJ8</accession>
<dbReference type="GO" id="GO:0015833">
    <property type="term" value="P:peptide transport"/>
    <property type="evidence" value="ECO:0007669"/>
    <property type="project" value="InterPro"/>
</dbReference>
<dbReference type="SMART" id="SM00382">
    <property type="entry name" value="AAA"/>
    <property type="match status" value="1"/>
</dbReference>
<dbReference type="PROSITE" id="PS50893">
    <property type="entry name" value="ABC_TRANSPORTER_2"/>
    <property type="match status" value="1"/>
</dbReference>
<dbReference type="InterPro" id="IPR013563">
    <property type="entry name" value="Oligopep_ABC_C"/>
</dbReference>
<dbReference type="FunFam" id="3.40.50.300:FF:000016">
    <property type="entry name" value="Oligopeptide ABC transporter ATP-binding component"/>
    <property type="match status" value="1"/>
</dbReference>
<dbReference type="GO" id="GO:0005524">
    <property type="term" value="F:ATP binding"/>
    <property type="evidence" value="ECO:0007669"/>
    <property type="project" value="UniProtKB-KW"/>
</dbReference>
<dbReference type="PROSITE" id="PS00211">
    <property type="entry name" value="ABC_TRANSPORTER_1"/>
    <property type="match status" value="1"/>
</dbReference>
<dbReference type="PANTHER" id="PTHR43297">
    <property type="entry name" value="OLIGOPEPTIDE TRANSPORT ATP-BINDING PROTEIN APPD"/>
    <property type="match status" value="1"/>
</dbReference>
<evidence type="ECO:0000256" key="5">
    <source>
        <dbReference type="ARBA" id="ARBA00022840"/>
    </source>
</evidence>
<dbReference type="InterPro" id="IPR003593">
    <property type="entry name" value="AAA+_ATPase"/>
</dbReference>
<feature type="domain" description="ABC transporter" evidence="7">
    <location>
        <begin position="7"/>
        <end position="263"/>
    </location>
</feature>
<evidence type="ECO:0000259" key="7">
    <source>
        <dbReference type="PROSITE" id="PS50893"/>
    </source>
</evidence>
<gene>
    <name evidence="8" type="primary">oppD_36</name>
    <name evidence="8" type="ORF">SDC9_66948</name>
</gene>
<dbReference type="GO" id="GO:0005886">
    <property type="term" value="C:plasma membrane"/>
    <property type="evidence" value="ECO:0007669"/>
    <property type="project" value="UniProtKB-SubCell"/>
</dbReference>
<protein>
    <submittedName>
        <fullName evidence="8">Oligopeptide transport ATP-binding protein OppD</fullName>
    </submittedName>
</protein>
<dbReference type="EMBL" id="VSSQ01003402">
    <property type="protein sequence ID" value="MPM20518.1"/>
    <property type="molecule type" value="Genomic_DNA"/>
</dbReference>
<dbReference type="NCBIfam" id="TIGR01727">
    <property type="entry name" value="oligo_HPY"/>
    <property type="match status" value="1"/>
</dbReference>
<evidence type="ECO:0000256" key="1">
    <source>
        <dbReference type="ARBA" id="ARBA00004202"/>
    </source>
</evidence>
<evidence type="ECO:0000256" key="6">
    <source>
        <dbReference type="ARBA" id="ARBA00023136"/>
    </source>
</evidence>
<reference evidence="8" key="1">
    <citation type="submission" date="2019-08" db="EMBL/GenBank/DDBJ databases">
        <authorList>
            <person name="Kucharzyk K."/>
            <person name="Murdoch R.W."/>
            <person name="Higgins S."/>
            <person name="Loffler F."/>
        </authorList>
    </citation>
    <scope>NUCLEOTIDE SEQUENCE</scope>
</reference>
<dbReference type="PANTHER" id="PTHR43297:SF2">
    <property type="entry name" value="DIPEPTIDE TRANSPORT ATP-BINDING PROTEIN DPPD"/>
    <property type="match status" value="1"/>
</dbReference>
<dbReference type="GO" id="GO:0016887">
    <property type="term" value="F:ATP hydrolysis activity"/>
    <property type="evidence" value="ECO:0007669"/>
    <property type="project" value="InterPro"/>
</dbReference>
<dbReference type="SUPFAM" id="SSF52540">
    <property type="entry name" value="P-loop containing nucleoside triphosphate hydrolases"/>
    <property type="match status" value="1"/>
</dbReference>
<evidence type="ECO:0000256" key="4">
    <source>
        <dbReference type="ARBA" id="ARBA00022741"/>
    </source>
</evidence>
<organism evidence="8">
    <name type="scientific">bioreactor metagenome</name>
    <dbReference type="NCBI Taxonomy" id="1076179"/>
    <lineage>
        <taxon>unclassified sequences</taxon>
        <taxon>metagenomes</taxon>
        <taxon>ecological metagenomes</taxon>
    </lineage>
</organism>
<dbReference type="CDD" id="cd03257">
    <property type="entry name" value="ABC_NikE_OppD_transporters"/>
    <property type="match status" value="1"/>
</dbReference>
<proteinExistence type="predicted"/>
<comment type="subcellular location">
    <subcellularLocation>
        <location evidence="1">Cell membrane</location>
        <topology evidence="1">Peripheral membrane protein</topology>
    </subcellularLocation>
</comment>
<sequence length="337" mass="36901">MNQLLNLRNFSIDLYRGKKLPPVKLVEGVDLTVHKKQSFGIVGESGCGKSITCSAIMGLLSYPLSVGAGSEILFQRADGSEADIVKLGGRELRRLRGKEISMIFQDPMTALDPMYTIGDQIYEALSFHTSMKRGEMREATLDMLGKVKISRPEQLLREYPHHLSGGMLQRVMIAIALINNPRLLIADEPTTALDVTIQAQILDQLNELREDFDTSVIMITHDLGVIASTCDQVAVLYAGQVVEEADVNTLFHKPAHPYTVGLLKSGTSLGGARGELYAIRGMVPTAGAFGAGCRFAERCDHCMPICRAKNPPLREAAPGHLCRCWLHADRAEGEALE</sequence>
<keyword evidence="3" id="KW-1003">Cell membrane</keyword>
<comment type="caution">
    <text evidence="8">The sequence shown here is derived from an EMBL/GenBank/DDBJ whole genome shotgun (WGS) entry which is preliminary data.</text>
</comment>
<keyword evidence="4" id="KW-0547">Nucleotide-binding</keyword>
<name>A0A644XXJ8_9ZZZZ</name>
<dbReference type="Pfam" id="PF08352">
    <property type="entry name" value="oligo_HPY"/>
    <property type="match status" value="1"/>
</dbReference>
<dbReference type="InterPro" id="IPR027417">
    <property type="entry name" value="P-loop_NTPase"/>
</dbReference>
<dbReference type="InterPro" id="IPR003439">
    <property type="entry name" value="ABC_transporter-like_ATP-bd"/>
</dbReference>
<dbReference type="AlphaFoldDB" id="A0A644XXJ8"/>